<evidence type="ECO:0000313" key="7">
    <source>
        <dbReference type="EMBL" id="KAB0793412.1"/>
    </source>
</evidence>
<organism evidence="6">
    <name type="scientific">Photinus pyralis</name>
    <name type="common">Common eastern firefly</name>
    <name type="synonym">Lampyris pyralis</name>
    <dbReference type="NCBI Taxonomy" id="7054"/>
    <lineage>
        <taxon>Eukaryota</taxon>
        <taxon>Metazoa</taxon>
        <taxon>Ecdysozoa</taxon>
        <taxon>Arthropoda</taxon>
        <taxon>Hexapoda</taxon>
        <taxon>Insecta</taxon>
        <taxon>Pterygota</taxon>
        <taxon>Neoptera</taxon>
        <taxon>Endopterygota</taxon>
        <taxon>Coleoptera</taxon>
        <taxon>Polyphaga</taxon>
        <taxon>Elateriformia</taxon>
        <taxon>Elateroidea</taxon>
        <taxon>Lampyridae</taxon>
        <taxon>Lampyrinae</taxon>
        <taxon>Photinus</taxon>
    </lineage>
</organism>
<dbReference type="PANTHER" id="PTHR23507:SF1">
    <property type="entry name" value="FI18259P1-RELATED"/>
    <property type="match status" value="1"/>
</dbReference>
<evidence type="ECO:0000313" key="6">
    <source>
        <dbReference type="EMBL" id="JAV51746.1"/>
    </source>
</evidence>
<feature type="transmembrane region" description="Helical" evidence="5">
    <location>
        <begin position="382"/>
        <end position="403"/>
    </location>
</feature>
<feature type="transmembrane region" description="Helical" evidence="5">
    <location>
        <begin position="21"/>
        <end position="42"/>
    </location>
</feature>
<dbReference type="EMBL" id="GEZM01102887">
    <property type="protein sequence ID" value="JAV51746.1"/>
    <property type="molecule type" value="Transcribed_RNA"/>
</dbReference>
<feature type="transmembrane region" description="Helical" evidence="5">
    <location>
        <begin position="326"/>
        <end position="347"/>
    </location>
</feature>
<dbReference type="InterPro" id="IPR036259">
    <property type="entry name" value="MFS_trans_sf"/>
</dbReference>
<dbReference type="AlphaFoldDB" id="A0A1Y1JXJ4"/>
<gene>
    <name evidence="8" type="ORF">PPYR_01028</name>
    <name evidence="7" type="ORF">PPYR_13032</name>
</gene>
<evidence type="ECO:0000313" key="8">
    <source>
        <dbReference type="EMBL" id="KAB0804058.1"/>
    </source>
</evidence>
<dbReference type="OrthoDB" id="3026777at2759"/>
<keyword evidence="2 5" id="KW-0812">Transmembrane</keyword>
<feature type="transmembrane region" description="Helical" evidence="5">
    <location>
        <begin position="126"/>
        <end position="150"/>
    </location>
</feature>
<evidence type="ECO:0000256" key="3">
    <source>
        <dbReference type="ARBA" id="ARBA00022989"/>
    </source>
</evidence>
<feature type="transmembrane region" description="Helical" evidence="5">
    <location>
        <begin position="415"/>
        <end position="435"/>
    </location>
</feature>
<dbReference type="EMBL" id="VVIM01000009">
    <property type="protein sequence ID" value="KAB0793412.1"/>
    <property type="molecule type" value="Genomic_DNA"/>
</dbReference>
<dbReference type="Pfam" id="PF07690">
    <property type="entry name" value="MFS_1"/>
    <property type="match status" value="1"/>
</dbReference>
<reference evidence="6" key="1">
    <citation type="journal article" date="2016" name="Sci. Rep.">
        <title>Molecular characterization of firefly nuptial gifts: a multi-omics approach sheds light on postcopulatory sexual selection.</title>
        <authorList>
            <person name="Al-Wathiqui N."/>
            <person name="Fallon T.R."/>
            <person name="South A."/>
            <person name="Weng J.K."/>
            <person name="Lewis S.M."/>
        </authorList>
    </citation>
    <scope>NUCLEOTIDE SEQUENCE</scope>
</reference>
<reference evidence="7" key="3">
    <citation type="submission" date="2019-08" db="EMBL/GenBank/DDBJ databases">
        <authorList>
            <consortium name="Photinus pyralis genome working group"/>
            <person name="Fallon T.R."/>
            <person name="Sander Lower S.E."/>
            <person name="Weng J.-K."/>
        </authorList>
    </citation>
    <scope>NUCLEOTIDE SEQUENCE</scope>
    <source>
        <strain evidence="7">1611_PpyrPB1</strain>
        <tissue evidence="7">Whole body</tissue>
    </source>
</reference>
<feature type="transmembrane region" description="Helical" evidence="5">
    <location>
        <begin position="197"/>
        <end position="216"/>
    </location>
</feature>
<feature type="transmembrane region" description="Helical" evidence="5">
    <location>
        <begin position="447"/>
        <end position="467"/>
    </location>
</feature>
<sequence length="497" mass="56104">MEGTLMDAKLKVTPRRHVRDVLCKIWKGITVEPVLILFMLPFHMSALTIQNLSLEKSCRVNLNMSDSVCDAIHQRDRSGYNDDDEVAVQKVVAAAYVWKFVVYGVFPAILLPFLGSWSDRNKTRKILLLLPIIGELITNIAFIFCTYYFYELPMEVNTLVEVLPTAITGGSNMLFLGVFTHVSAISSSEDRTFRIGIVHTLFCICVTIGSALSGVIYKGIGFYGVFSLSLVLYALAGLYAYYKVKEEAPIEKKTRTKYELMKDIVNIKKTLSTFHFLIQPNRGIQRKQIFVIVLLAIFVLGPFAGEGALLYLYTRLKFNWNEIDCSIYFGYTSVAHLTGNFAAILIFSKWLKFDDAVLGAISSVSKICGGIVFMLAEKSFVFYIGALIEAFNGTSFVASRSIITKLVEEKDLGKVNSLFGIAESLTILLYVPMYSALYKATLNIFSASFYVLGITLTIPAILLYLWLYSKRNERFVEEDFKFPESRELFSPENRNRD</sequence>
<dbReference type="Gene3D" id="1.20.1250.20">
    <property type="entry name" value="MFS general substrate transporter like domains"/>
    <property type="match status" value="1"/>
</dbReference>
<keyword evidence="9" id="KW-1185">Reference proteome</keyword>
<protein>
    <recommendedName>
        <fullName evidence="10">Major facilitator superfamily (MFS) profile domain-containing protein</fullName>
    </recommendedName>
</protein>
<name>A0A1Y1JXJ4_PHOPY</name>
<dbReference type="PANTHER" id="PTHR23507">
    <property type="entry name" value="ZGC:174356"/>
    <property type="match status" value="1"/>
</dbReference>
<feature type="transmembrane region" description="Helical" evidence="5">
    <location>
        <begin position="356"/>
        <end position="376"/>
    </location>
</feature>
<evidence type="ECO:0008006" key="10">
    <source>
        <dbReference type="Google" id="ProtNLM"/>
    </source>
</evidence>
<evidence type="ECO:0000256" key="4">
    <source>
        <dbReference type="ARBA" id="ARBA00023136"/>
    </source>
</evidence>
<feature type="transmembrane region" description="Helical" evidence="5">
    <location>
        <begin position="222"/>
        <end position="242"/>
    </location>
</feature>
<dbReference type="GO" id="GO:0016020">
    <property type="term" value="C:membrane"/>
    <property type="evidence" value="ECO:0007669"/>
    <property type="project" value="UniProtKB-SubCell"/>
</dbReference>
<dbReference type="InterPro" id="IPR011701">
    <property type="entry name" value="MFS"/>
</dbReference>
<proteinExistence type="predicted"/>
<evidence type="ECO:0000256" key="2">
    <source>
        <dbReference type="ARBA" id="ARBA00022692"/>
    </source>
</evidence>
<reference evidence="7 9" key="2">
    <citation type="journal article" date="2018" name="Elife">
        <title>Firefly genomes illuminate parallel origins of bioluminescence in beetles.</title>
        <authorList>
            <person name="Fallon T.R."/>
            <person name="Lower S.E."/>
            <person name="Chang C.H."/>
            <person name="Bessho-Uehara M."/>
            <person name="Martin G.J."/>
            <person name="Bewick A.J."/>
            <person name="Behringer M."/>
            <person name="Debat H.J."/>
            <person name="Wong I."/>
            <person name="Day J.C."/>
            <person name="Suvorov A."/>
            <person name="Silva C.J."/>
            <person name="Stanger-Hall K.F."/>
            <person name="Hall D.W."/>
            <person name="Schmitz R.J."/>
            <person name="Nelson D.R."/>
            <person name="Lewis S.M."/>
            <person name="Shigenobu S."/>
            <person name="Bybee S.M."/>
            <person name="Larracuente A.M."/>
            <person name="Oba Y."/>
            <person name="Weng J.K."/>
        </authorList>
    </citation>
    <scope>NUCLEOTIDE SEQUENCE [LARGE SCALE GENOMIC DNA]</scope>
    <source>
        <strain evidence="7">1611_PpyrPB1</strain>
        <tissue evidence="7">Whole body</tissue>
    </source>
</reference>
<dbReference type="GO" id="GO:0022857">
    <property type="term" value="F:transmembrane transporter activity"/>
    <property type="evidence" value="ECO:0007669"/>
    <property type="project" value="InterPro"/>
</dbReference>
<accession>A0A1Y1JXJ4</accession>
<keyword evidence="4 5" id="KW-0472">Membrane</keyword>
<feature type="transmembrane region" description="Helical" evidence="5">
    <location>
        <begin position="96"/>
        <end position="114"/>
    </location>
</feature>
<dbReference type="Proteomes" id="UP000327044">
    <property type="component" value="Unassembled WGS sequence"/>
</dbReference>
<dbReference type="EMBL" id="VVIM01000001">
    <property type="protein sequence ID" value="KAB0804058.1"/>
    <property type="molecule type" value="Genomic_DNA"/>
</dbReference>
<feature type="transmembrane region" description="Helical" evidence="5">
    <location>
        <begin position="289"/>
        <end position="314"/>
    </location>
</feature>
<keyword evidence="3 5" id="KW-1133">Transmembrane helix</keyword>
<dbReference type="SUPFAM" id="SSF103473">
    <property type="entry name" value="MFS general substrate transporter"/>
    <property type="match status" value="1"/>
</dbReference>
<evidence type="ECO:0000256" key="5">
    <source>
        <dbReference type="SAM" id="Phobius"/>
    </source>
</evidence>
<feature type="transmembrane region" description="Helical" evidence="5">
    <location>
        <begin position="162"/>
        <end position="185"/>
    </location>
</feature>
<dbReference type="InParanoid" id="A0A1Y1JXJ4"/>
<dbReference type="EMBL" id="GEZM01102888">
    <property type="protein sequence ID" value="JAV51745.1"/>
    <property type="molecule type" value="Transcribed_RNA"/>
</dbReference>
<comment type="subcellular location">
    <subcellularLocation>
        <location evidence="1">Membrane</location>
        <topology evidence="1">Multi-pass membrane protein</topology>
    </subcellularLocation>
</comment>
<evidence type="ECO:0000313" key="9">
    <source>
        <dbReference type="Proteomes" id="UP000327044"/>
    </source>
</evidence>
<evidence type="ECO:0000256" key="1">
    <source>
        <dbReference type="ARBA" id="ARBA00004141"/>
    </source>
</evidence>